<evidence type="ECO:0000313" key="2">
    <source>
        <dbReference type="EMBL" id="VFV26714.1"/>
    </source>
</evidence>
<gene>
    <name evidence="2" type="ORF">LYPA_23C005588</name>
</gene>
<proteinExistence type="predicted"/>
<sequence>MLDKDPPTLRTRLKKRTNTTRGLTRVPDSHMAEAARKEPSLGLRPDPTLHPPSDRRNSQPLSGKAQE</sequence>
<dbReference type="AlphaFoldDB" id="A0A485N391"/>
<reference evidence="2 3" key="1">
    <citation type="submission" date="2019-01" db="EMBL/GenBank/DDBJ databases">
        <authorList>
            <person name="Alioto T."/>
            <person name="Alioto T."/>
        </authorList>
    </citation>
    <scope>NUCLEOTIDE SEQUENCE [LARGE SCALE GENOMIC DNA]</scope>
</reference>
<evidence type="ECO:0000256" key="1">
    <source>
        <dbReference type="SAM" id="MobiDB-lite"/>
    </source>
</evidence>
<dbReference type="Proteomes" id="UP000386466">
    <property type="component" value="Unassembled WGS sequence"/>
</dbReference>
<feature type="compositionally biased region" description="Basic and acidic residues" evidence="1">
    <location>
        <begin position="27"/>
        <end position="39"/>
    </location>
</feature>
<dbReference type="EMBL" id="CAAGRJ010009019">
    <property type="protein sequence ID" value="VFV26714.1"/>
    <property type="molecule type" value="Genomic_DNA"/>
</dbReference>
<protein>
    <submittedName>
        <fullName evidence="2">Uncharacterized protein</fullName>
    </submittedName>
</protein>
<keyword evidence="3" id="KW-1185">Reference proteome</keyword>
<organism evidence="2 3">
    <name type="scientific">Lynx pardinus</name>
    <name type="common">Iberian lynx</name>
    <name type="synonym">Felis pardina</name>
    <dbReference type="NCBI Taxonomy" id="191816"/>
    <lineage>
        <taxon>Eukaryota</taxon>
        <taxon>Metazoa</taxon>
        <taxon>Chordata</taxon>
        <taxon>Craniata</taxon>
        <taxon>Vertebrata</taxon>
        <taxon>Euteleostomi</taxon>
        <taxon>Mammalia</taxon>
        <taxon>Eutheria</taxon>
        <taxon>Laurasiatheria</taxon>
        <taxon>Carnivora</taxon>
        <taxon>Feliformia</taxon>
        <taxon>Felidae</taxon>
        <taxon>Felinae</taxon>
        <taxon>Lynx</taxon>
    </lineage>
</organism>
<evidence type="ECO:0000313" key="3">
    <source>
        <dbReference type="Proteomes" id="UP000386466"/>
    </source>
</evidence>
<accession>A0A485N391</accession>
<name>A0A485N391_LYNPA</name>
<feature type="region of interest" description="Disordered" evidence="1">
    <location>
        <begin position="1"/>
        <end position="67"/>
    </location>
</feature>